<keyword evidence="2" id="KW-1185">Reference proteome</keyword>
<accession>A0A9X3CQA3</accession>
<name>A0A9X3CQA3_9VIBR</name>
<dbReference type="EMBL" id="JAKRRY010000022">
    <property type="protein sequence ID" value="MCW8347440.1"/>
    <property type="molecule type" value="Genomic_DNA"/>
</dbReference>
<organism evidence="1 2">
    <name type="scientific">Vibrio qingdaonensis</name>
    <dbReference type="NCBI Taxonomy" id="2829491"/>
    <lineage>
        <taxon>Bacteria</taxon>
        <taxon>Pseudomonadati</taxon>
        <taxon>Pseudomonadota</taxon>
        <taxon>Gammaproteobacteria</taxon>
        <taxon>Vibrionales</taxon>
        <taxon>Vibrionaceae</taxon>
        <taxon>Vibrio</taxon>
    </lineage>
</organism>
<dbReference type="AlphaFoldDB" id="A0A9X3CQA3"/>
<sequence>MSRSIDIAAHPLIYQGQYEVKGEKKGGGGGEEYVWLGDIQSFEYQYVMQVSGRVV</sequence>
<dbReference type="RefSeq" id="WP_265675968.1">
    <property type="nucleotide sequence ID" value="NZ_JAKRRY010000022.1"/>
</dbReference>
<dbReference type="Proteomes" id="UP001155587">
    <property type="component" value="Unassembled WGS sequence"/>
</dbReference>
<evidence type="ECO:0000313" key="1">
    <source>
        <dbReference type="EMBL" id="MCW8347440.1"/>
    </source>
</evidence>
<comment type="caution">
    <text evidence="1">The sequence shown here is derived from an EMBL/GenBank/DDBJ whole genome shotgun (WGS) entry which is preliminary data.</text>
</comment>
<proteinExistence type="predicted"/>
<reference evidence="1" key="1">
    <citation type="submission" date="2022-02" db="EMBL/GenBank/DDBJ databases">
        <title>Vibrio sp. nov, a new bacterium isolated from seawater.</title>
        <authorList>
            <person name="Yuan Y."/>
        </authorList>
    </citation>
    <scope>NUCLEOTIDE SEQUENCE</scope>
    <source>
        <strain evidence="1">ZSDZ65</strain>
    </source>
</reference>
<protein>
    <submittedName>
        <fullName evidence="1">Uncharacterized protein</fullName>
    </submittedName>
</protein>
<evidence type="ECO:0000313" key="2">
    <source>
        <dbReference type="Proteomes" id="UP001155587"/>
    </source>
</evidence>
<gene>
    <name evidence="1" type="ORF">MD535_15680</name>
</gene>